<dbReference type="EMBL" id="AOFI03000001">
    <property type="protein sequence ID" value="KAF4326278.1"/>
    <property type="molecule type" value="Genomic_DNA"/>
</dbReference>
<comment type="caution">
    <text evidence="2">The sequence shown here is derived from an EMBL/GenBank/DDBJ whole genome shotgun (WGS) entry which is preliminary data.</text>
</comment>
<dbReference type="AlphaFoldDB" id="A0A8J4SYH7"/>
<organism evidence="2 3">
    <name type="scientific">Phytophthora kernoviae 00238/432</name>
    <dbReference type="NCBI Taxonomy" id="1284355"/>
    <lineage>
        <taxon>Eukaryota</taxon>
        <taxon>Sar</taxon>
        <taxon>Stramenopiles</taxon>
        <taxon>Oomycota</taxon>
        <taxon>Peronosporomycetes</taxon>
        <taxon>Peronosporales</taxon>
        <taxon>Peronosporaceae</taxon>
        <taxon>Phytophthora</taxon>
    </lineage>
</organism>
<dbReference type="Gene3D" id="3.20.20.70">
    <property type="entry name" value="Aldolase class I"/>
    <property type="match status" value="1"/>
</dbReference>
<reference evidence="2" key="1">
    <citation type="journal article" date="2015" name="Genom Data">
        <title>Draft genome sequences of Phytophthora kernoviae and Phytophthora ramorum lineage EU2 from Scotland.</title>
        <authorList>
            <person name="Sambles C."/>
            <person name="Schlenzig A."/>
            <person name="O'Neill P."/>
            <person name="Grant M."/>
            <person name="Studholme D.J."/>
        </authorList>
    </citation>
    <scope>NUCLEOTIDE SEQUENCE</scope>
    <source>
        <strain evidence="2">00238/432</strain>
    </source>
</reference>
<evidence type="ECO:0000313" key="3">
    <source>
        <dbReference type="Proteomes" id="UP000702964"/>
    </source>
</evidence>
<sequence length="335" mass="35860">MAGMLKFEHTHKPDKKPLVAATMFGVTTPCVTAARKYLEERGYEVLVFHATGIGGQSMEALIEAGFIEGVLDLTTTEWADEIIGGVLNAGPNRLEAAGHNRIPQVISVGALDIMAGRGSLAGLLSYGDANQIVVEMGAEVLPVVKHTPVLAGVCGTDPFRIMEVYLKQLKEQGFSGVQNFPTVGLIDGVFRQNLEETGMGYDLEVEMIRIAHELDLLTTPYVFDPAQAKAMAEAGADILVAHMGLTTKGSIGAKTALTLDDCVERIEAIIEAGRAVNPEIMIICHGGPIAEPEDAAYVIERTKGIDGFFGASSIERFAAEKGITQQTESFKSIRK</sequence>
<proteinExistence type="predicted"/>
<dbReference type="Proteomes" id="UP000702964">
    <property type="component" value="Unassembled WGS sequence"/>
</dbReference>
<dbReference type="SUPFAM" id="SSF51621">
    <property type="entry name" value="Phosphoenolpyruvate/pyruvate domain"/>
    <property type="match status" value="1"/>
</dbReference>
<name>A0A8J4SYH7_9STRA</name>
<dbReference type="InterPro" id="IPR013785">
    <property type="entry name" value="Aldolase_TIM"/>
</dbReference>
<protein>
    <recommendedName>
        <fullName evidence="1">TIM-barrel domain-containing protein</fullName>
    </recommendedName>
</protein>
<gene>
    <name evidence="2" type="ORF">G195_000107</name>
</gene>
<dbReference type="PANTHER" id="PTHR31862">
    <property type="entry name" value="UPF0261 DOMAIN PROTEIN (AFU_ORTHOLOGUE AFUA_1G10120)"/>
    <property type="match status" value="1"/>
</dbReference>
<evidence type="ECO:0000313" key="2">
    <source>
        <dbReference type="EMBL" id="KAF4326278.1"/>
    </source>
</evidence>
<dbReference type="GO" id="GO:0003824">
    <property type="term" value="F:catalytic activity"/>
    <property type="evidence" value="ECO:0007669"/>
    <property type="project" value="InterPro"/>
</dbReference>
<evidence type="ECO:0000259" key="1">
    <source>
        <dbReference type="Pfam" id="PF09370"/>
    </source>
</evidence>
<dbReference type="PANTHER" id="PTHR31862:SF1">
    <property type="entry name" value="UPF0261 DOMAIN PROTEIN (AFU_ORTHOLOGUE AFUA_1G10120)"/>
    <property type="match status" value="1"/>
</dbReference>
<dbReference type="InterPro" id="IPR015813">
    <property type="entry name" value="Pyrv/PenolPyrv_kinase-like_dom"/>
</dbReference>
<reference evidence="2" key="2">
    <citation type="submission" date="2020-02" db="EMBL/GenBank/DDBJ databases">
        <authorList>
            <person name="Studholme D.J."/>
        </authorList>
    </citation>
    <scope>NUCLEOTIDE SEQUENCE</scope>
    <source>
        <strain evidence="2">00238/432</strain>
    </source>
</reference>
<accession>A0A8J4SYH7</accession>
<feature type="domain" description="TIM-barrel" evidence="1">
    <location>
        <begin position="114"/>
        <end position="333"/>
    </location>
</feature>
<dbReference type="Pfam" id="PF09370">
    <property type="entry name" value="PEP_hydrolase"/>
    <property type="match status" value="1"/>
</dbReference>
<dbReference type="InterPro" id="IPR009215">
    <property type="entry name" value="TIM-br_IGPS-like"/>
</dbReference>
<dbReference type="InterPro" id="IPR051353">
    <property type="entry name" value="Tobamovirus_resist_UPF0261"/>
</dbReference>